<dbReference type="Proteomes" id="UP000542405">
    <property type="component" value="Unassembled WGS sequence"/>
</dbReference>
<dbReference type="RefSeq" id="WP_283242686.1">
    <property type="nucleotide sequence ID" value="NZ_JABBZE010001170.1"/>
</dbReference>
<sequence length="166" mass="17640">PCPPPHPPRRGAHSARQNTLAARRGGAEHGFPMFEYDGKLSRDHVLVLMHDDDVDRTSNGHGPAAAKTFSELAQLDFGSWHSAAYAGEPLPTFAAVARPPVAHRLARNLATHPHPGRAPQPGPPLPPATRELRQAPPHAPPLPPPTDHALPPATRAAPDPPPPPLP</sequence>
<dbReference type="SUPFAM" id="SSF51695">
    <property type="entry name" value="PLC-like phosphodiesterases"/>
    <property type="match status" value="1"/>
</dbReference>
<dbReference type="InterPro" id="IPR017946">
    <property type="entry name" value="PLC-like_Pdiesterase_TIM-brl"/>
</dbReference>
<dbReference type="PANTHER" id="PTHR46211">
    <property type="entry name" value="GLYCEROPHOSPHORYL DIESTER PHOSPHODIESTERASE"/>
    <property type="match status" value="1"/>
</dbReference>
<feature type="non-terminal residue" evidence="3">
    <location>
        <position position="166"/>
    </location>
</feature>
<gene>
    <name evidence="3" type="ORF">HGQ98_33485</name>
</gene>
<accession>A0A848NT28</accession>
<feature type="non-terminal residue" evidence="3">
    <location>
        <position position="1"/>
    </location>
</feature>
<dbReference type="AlphaFoldDB" id="A0A848NT28"/>
<reference evidence="3 4" key="1">
    <citation type="submission" date="2020-04" db="EMBL/GenBank/DDBJ databases">
        <title>Achromobacter ruhlandii genome sequencing and assembly.</title>
        <authorList>
            <person name="Martins R.C.R."/>
            <person name="Perdigao-Neto L.V."/>
            <person name="Levin A.S.S."/>
            <person name="Costa S.F."/>
        </authorList>
    </citation>
    <scope>NUCLEOTIDE SEQUENCE [LARGE SCALE GENOMIC DNA]</scope>
    <source>
        <strain evidence="3 4">9035ralo</strain>
    </source>
</reference>
<feature type="compositionally biased region" description="Pro residues" evidence="1">
    <location>
        <begin position="116"/>
        <end position="127"/>
    </location>
</feature>
<proteinExistence type="predicted"/>
<protein>
    <submittedName>
        <fullName evidence="3">Glycerophosphodiester phosphodiesterase</fullName>
    </submittedName>
</protein>
<evidence type="ECO:0000313" key="3">
    <source>
        <dbReference type="EMBL" id="NMU94030.1"/>
    </source>
</evidence>
<dbReference type="PANTHER" id="PTHR46211:SF1">
    <property type="entry name" value="GLYCEROPHOSPHODIESTER PHOSPHODIESTERASE, CYTOPLASMIC"/>
    <property type="match status" value="1"/>
</dbReference>
<feature type="domain" description="GP-PDE" evidence="2">
    <location>
        <begin position="3"/>
        <end position="166"/>
    </location>
</feature>
<feature type="region of interest" description="Disordered" evidence="1">
    <location>
        <begin position="1"/>
        <end position="24"/>
    </location>
</feature>
<dbReference type="InterPro" id="IPR030395">
    <property type="entry name" value="GP_PDE_dom"/>
</dbReference>
<dbReference type="GO" id="GO:0006629">
    <property type="term" value="P:lipid metabolic process"/>
    <property type="evidence" value="ECO:0007669"/>
    <property type="project" value="InterPro"/>
</dbReference>
<feature type="region of interest" description="Disordered" evidence="1">
    <location>
        <begin position="104"/>
        <end position="166"/>
    </location>
</feature>
<comment type="caution">
    <text evidence="3">The sequence shown here is derived from an EMBL/GenBank/DDBJ whole genome shotgun (WGS) entry which is preliminary data.</text>
</comment>
<evidence type="ECO:0000256" key="1">
    <source>
        <dbReference type="SAM" id="MobiDB-lite"/>
    </source>
</evidence>
<feature type="compositionally biased region" description="Pro residues" evidence="1">
    <location>
        <begin position="137"/>
        <end position="146"/>
    </location>
</feature>
<evidence type="ECO:0000259" key="2">
    <source>
        <dbReference type="PROSITE" id="PS51704"/>
    </source>
</evidence>
<name>A0A848NT28_9BURK</name>
<evidence type="ECO:0000313" key="4">
    <source>
        <dbReference type="Proteomes" id="UP000542405"/>
    </source>
</evidence>
<dbReference type="PROSITE" id="PS51704">
    <property type="entry name" value="GP_PDE"/>
    <property type="match status" value="1"/>
</dbReference>
<feature type="compositionally biased region" description="Low complexity" evidence="1">
    <location>
        <begin position="147"/>
        <end position="157"/>
    </location>
</feature>
<dbReference type="Pfam" id="PF03009">
    <property type="entry name" value="GDPD"/>
    <property type="match status" value="1"/>
</dbReference>
<organism evidence="3 4">
    <name type="scientific">Achromobacter ruhlandii</name>
    <dbReference type="NCBI Taxonomy" id="72557"/>
    <lineage>
        <taxon>Bacteria</taxon>
        <taxon>Pseudomonadati</taxon>
        <taxon>Pseudomonadota</taxon>
        <taxon>Betaproteobacteria</taxon>
        <taxon>Burkholderiales</taxon>
        <taxon>Alcaligenaceae</taxon>
        <taxon>Achromobacter</taxon>
    </lineage>
</organism>
<dbReference type="EMBL" id="JABBZE010001170">
    <property type="protein sequence ID" value="NMU94030.1"/>
    <property type="molecule type" value="Genomic_DNA"/>
</dbReference>
<dbReference type="Gene3D" id="3.20.20.190">
    <property type="entry name" value="Phosphatidylinositol (PI) phosphodiesterase"/>
    <property type="match status" value="1"/>
</dbReference>
<dbReference type="GO" id="GO:0008081">
    <property type="term" value="F:phosphoric diester hydrolase activity"/>
    <property type="evidence" value="ECO:0007669"/>
    <property type="project" value="InterPro"/>
</dbReference>